<proteinExistence type="predicted"/>
<organism evidence="4 5">
    <name type="scientific">Amniculicola lignicola CBS 123094</name>
    <dbReference type="NCBI Taxonomy" id="1392246"/>
    <lineage>
        <taxon>Eukaryota</taxon>
        <taxon>Fungi</taxon>
        <taxon>Dikarya</taxon>
        <taxon>Ascomycota</taxon>
        <taxon>Pezizomycotina</taxon>
        <taxon>Dothideomycetes</taxon>
        <taxon>Pleosporomycetidae</taxon>
        <taxon>Pleosporales</taxon>
        <taxon>Amniculicolaceae</taxon>
        <taxon>Amniculicola</taxon>
    </lineage>
</organism>
<dbReference type="Gene3D" id="4.10.240.10">
    <property type="entry name" value="Zn(2)-C6 fungal-type DNA-binding domain"/>
    <property type="match status" value="1"/>
</dbReference>
<dbReference type="PROSITE" id="PS50048">
    <property type="entry name" value="ZN2_CY6_FUNGAL_2"/>
    <property type="match status" value="1"/>
</dbReference>
<evidence type="ECO:0000313" key="4">
    <source>
        <dbReference type="EMBL" id="KAF2006801.1"/>
    </source>
</evidence>
<feature type="region of interest" description="Disordered" evidence="2">
    <location>
        <begin position="1"/>
        <end position="34"/>
    </location>
</feature>
<dbReference type="SUPFAM" id="SSF57701">
    <property type="entry name" value="Zn2/Cys6 DNA-binding domain"/>
    <property type="match status" value="1"/>
</dbReference>
<dbReference type="GO" id="GO:0008270">
    <property type="term" value="F:zinc ion binding"/>
    <property type="evidence" value="ECO:0007669"/>
    <property type="project" value="InterPro"/>
</dbReference>
<evidence type="ECO:0000259" key="3">
    <source>
        <dbReference type="PROSITE" id="PS50048"/>
    </source>
</evidence>
<dbReference type="InterPro" id="IPR001138">
    <property type="entry name" value="Zn2Cys6_DnaBD"/>
</dbReference>
<accession>A0A6A5X1G4</accession>
<dbReference type="AlphaFoldDB" id="A0A6A5X1G4"/>
<dbReference type="GO" id="GO:0001228">
    <property type="term" value="F:DNA-binding transcription activator activity, RNA polymerase II-specific"/>
    <property type="evidence" value="ECO:0007669"/>
    <property type="project" value="TreeGrafter"/>
</dbReference>
<dbReference type="EMBL" id="ML977558">
    <property type="protein sequence ID" value="KAF2006801.1"/>
    <property type="molecule type" value="Genomic_DNA"/>
</dbReference>
<dbReference type="Pfam" id="PF11951">
    <property type="entry name" value="Fungal_trans_2"/>
    <property type="match status" value="1"/>
</dbReference>
<dbReference type="PANTHER" id="PTHR47784">
    <property type="entry name" value="STEROL UPTAKE CONTROL PROTEIN 2"/>
    <property type="match status" value="1"/>
</dbReference>
<dbReference type="Pfam" id="PF00172">
    <property type="entry name" value="Zn_clus"/>
    <property type="match status" value="1"/>
</dbReference>
<reference evidence="4" key="1">
    <citation type="journal article" date="2020" name="Stud. Mycol.">
        <title>101 Dothideomycetes genomes: a test case for predicting lifestyles and emergence of pathogens.</title>
        <authorList>
            <person name="Haridas S."/>
            <person name="Albert R."/>
            <person name="Binder M."/>
            <person name="Bloem J."/>
            <person name="Labutti K."/>
            <person name="Salamov A."/>
            <person name="Andreopoulos B."/>
            <person name="Baker S."/>
            <person name="Barry K."/>
            <person name="Bills G."/>
            <person name="Bluhm B."/>
            <person name="Cannon C."/>
            <person name="Castanera R."/>
            <person name="Culley D."/>
            <person name="Daum C."/>
            <person name="Ezra D."/>
            <person name="Gonzalez J."/>
            <person name="Henrissat B."/>
            <person name="Kuo A."/>
            <person name="Liang C."/>
            <person name="Lipzen A."/>
            <person name="Lutzoni F."/>
            <person name="Magnuson J."/>
            <person name="Mondo S."/>
            <person name="Nolan M."/>
            <person name="Ohm R."/>
            <person name="Pangilinan J."/>
            <person name="Park H.-J."/>
            <person name="Ramirez L."/>
            <person name="Alfaro M."/>
            <person name="Sun H."/>
            <person name="Tritt A."/>
            <person name="Yoshinaga Y."/>
            <person name="Zwiers L.-H."/>
            <person name="Turgeon B."/>
            <person name="Goodwin S."/>
            <person name="Spatafora J."/>
            <person name="Crous P."/>
            <person name="Grigoriev I."/>
        </authorList>
    </citation>
    <scope>NUCLEOTIDE SEQUENCE</scope>
    <source>
        <strain evidence="4">CBS 123094</strain>
    </source>
</reference>
<dbReference type="InterPro" id="IPR053157">
    <property type="entry name" value="Sterol_Uptake_Regulator"/>
</dbReference>
<evidence type="ECO:0000256" key="2">
    <source>
        <dbReference type="SAM" id="MobiDB-lite"/>
    </source>
</evidence>
<dbReference type="CDD" id="cd00067">
    <property type="entry name" value="GAL4"/>
    <property type="match status" value="1"/>
</dbReference>
<evidence type="ECO:0000256" key="1">
    <source>
        <dbReference type="ARBA" id="ARBA00023242"/>
    </source>
</evidence>
<protein>
    <recommendedName>
        <fullName evidence="3">Zn(2)-C6 fungal-type domain-containing protein</fullName>
    </recommendedName>
</protein>
<dbReference type="PROSITE" id="PS00463">
    <property type="entry name" value="ZN2_CY6_FUNGAL_1"/>
    <property type="match status" value="1"/>
</dbReference>
<dbReference type="OrthoDB" id="416217at2759"/>
<dbReference type="InterPro" id="IPR036864">
    <property type="entry name" value="Zn2-C6_fun-type_DNA-bd_sf"/>
</dbReference>
<name>A0A6A5X1G4_9PLEO</name>
<dbReference type="SMART" id="SM00066">
    <property type="entry name" value="GAL4"/>
    <property type="match status" value="1"/>
</dbReference>
<evidence type="ECO:0000313" key="5">
    <source>
        <dbReference type="Proteomes" id="UP000799779"/>
    </source>
</evidence>
<sequence length="420" mass="47791">MIDDINGLREIPSGSIDPARQKKAHHKSRGGCSNCRKRRVKCDEKRPKCSHCLRREEECEQRVPHIRHSPGPSLPQPISPPALIDGTSPVINMMHMKLFHHFETSTRHTLCFQSVWKEAIGWSLEYEALMHAILSISARHLAYLCPNEPKYGIAATAHFTKTLSMFRKDINERFTAFTMDPVMATSVLIFFELWMQTEFVVKDSNGRDILDLSQDTIFRLAGGLVEIFLSANSVIYEKPSSFLAEMVYSPRLSLNSVAHLSKEKLASLYSFFSYTQPLRYEQLSITSALASEGHPNSQHSESIGIPAAGEEDDIFLAHKDVVSRLAVIIPFLPEVRGQEPEAPNVSDLARYAFTFLILIYPYAERAISRQDPKGLLLLYHFYRAVRILLGSSNCWWTHRRARLLEPLLEARLRTEFEGCS</sequence>
<dbReference type="PANTHER" id="PTHR47784:SF5">
    <property type="entry name" value="STEROL UPTAKE CONTROL PROTEIN 2"/>
    <property type="match status" value="1"/>
</dbReference>
<feature type="domain" description="Zn(2)-C6 fungal-type" evidence="3">
    <location>
        <begin position="31"/>
        <end position="59"/>
    </location>
</feature>
<dbReference type="InterPro" id="IPR021858">
    <property type="entry name" value="Fun_TF"/>
</dbReference>
<dbReference type="Proteomes" id="UP000799779">
    <property type="component" value="Unassembled WGS sequence"/>
</dbReference>
<feature type="compositionally biased region" description="Basic residues" evidence="2">
    <location>
        <begin position="21"/>
        <end position="34"/>
    </location>
</feature>
<keyword evidence="5" id="KW-1185">Reference proteome</keyword>
<keyword evidence="1" id="KW-0539">Nucleus</keyword>
<gene>
    <name evidence="4" type="ORF">P154DRAFT_421197</name>
</gene>